<dbReference type="OMA" id="DRVQRIN"/>
<name>A0A8S1P5I5_PARPR</name>
<keyword evidence="1" id="KW-0175">Coiled coil</keyword>
<accession>A0A8S1P5I5</accession>
<protein>
    <submittedName>
        <fullName evidence="2">Uncharacterized protein</fullName>
    </submittedName>
</protein>
<feature type="coiled-coil region" evidence="1">
    <location>
        <begin position="50"/>
        <end position="370"/>
    </location>
</feature>
<organism evidence="2 3">
    <name type="scientific">Paramecium primaurelia</name>
    <dbReference type="NCBI Taxonomy" id="5886"/>
    <lineage>
        <taxon>Eukaryota</taxon>
        <taxon>Sar</taxon>
        <taxon>Alveolata</taxon>
        <taxon>Ciliophora</taxon>
        <taxon>Intramacronucleata</taxon>
        <taxon>Oligohymenophorea</taxon>
        <taxon>Peniculida</taxon>
        <taxon>Parameciidae</taxon>
        <taxon>Paramecium</taxon>
    </lineage>
</organism>
<evidence type="ECO:0000313" key="2">
    <source>
        <dbReference type="EMBL" id="CAD8098273.1"/>
    </source>
</evidence>
<proteinExistence type="predicted"/>
<keyword evidence="3" id="KW-1185">Reference proteome</keyword>
<gene>
    <name evidence="2" type="ORF">PPRIM_AZ9-3.1.T1060143</name>
</gene>
<dbReference type="Proteomes" id="UP000688137">
    <property type="component" value="Unassembled WGS sequence"/>
</dbReference>
<sequence length="530" mass="63707">MRTNQGSSNDLLTRNFQGKRDIDQLISSSPNGWRDLTVQNNSGYVSRDKYNKLKDLNSKLKATLREYIQDTKDKERQLQTKEELLVKYEKERADYQNKGNEELKTQLNEFKIKLQKKKTKIRLLKDSSKTIDSRLDDQKAMFQVDLDRVQRINDSLQIEIKEHEKRYMILKDENNTLKQALQQKEDQYKYFELAAQDDRQNMQLLESKIKELQEEKKILQIAIDNQTSKIDETEKFIKLNDQHHQQEINKIEQEKQQLQTEYLTQINRKKEKTQSLLNQIQQLELQITQQQKEELSYNKIIQDQKQDYLRLQSQLEDQRNKTDQSLKETNFKIQEVLELKSKLESQKSLVQAYEDKLAQYDLQYQLDQNEKSQMLFDIDQFHQENKKLQHLLYESDKEIAYLKQQHEEDLFQIDKRVESLIHQLNESKEETLELKKIISELKKQLISSDEQANAYKNKYLKVKQNQKTLQSEQKYLEEKVKLMESERVFEEKEALKTKDYVIQQKQVQQSKIKVLDEIQNMIKQHKKITS</sequence>
<comment type="caution">
    <text evidence="2">The sequence shown here is derived from an EMBL/GenBank/DDBJ whole genome shotgun (WGS) entry which is preliminary data.</text>
</comment>
<evidence type="ECO:0000313" key="3">
    <source>
        <dbReference type="Proteomes" id="UP000688137"/>
    </source>
</evidence>
<dbReference type="AlphaFoldDB" id="A0A8S1P5I5"/>
<feature type="coiled-coil region" evidence="1">
    <location>
        <begin position="424"/>
        <end position="458"/>
    </location>
</feature>
<dbReference type="EMBL" id="CAJJDM010000109">
    <property type="protein sequence ID" value="CAD8098273.1"/>
    <property type="molecule type" value="Genomic_DNA"/>
</dbReference>
<evidence type="ECO:0000256" key="1">
    <source>
        <dbReference type="SAM" id="Coils"/>
    </source>
</evidence>
<reference evidence="2" key="1">
    <citation type="submission" date="2021-01" db="EMBL/GenBank/DDBJ databases">
        <authorList>
            <consortium name="Genoscope - CEA"/>
            <person name="William W."/>
        </authorList>
    </citation>
    <scope>NUCLEOTIDE SEQUENCE</scope>
</reference>